<dbReference type="SUPFAM" id="SSF48350">
    <property type="entry name" value="GTPase activation domain, GAP"/>
    <property type="match status" value="1"/>
</dbReference>
<dbReference type="GO" id="GO:0005096">
    <property type="term" value="F:GTPase activator activity"/>
    <property type="evidence" value="ECO:0007669"/>
    <property type="project" value="TreeGrafter"/>
</dbReference>
<dbReference type="PANTHER" id="PTHR12659">
    <property type="entry name" value="RHO-TYPE GTPASE ACTIVATING PROTEIN"/>
    <property type="match status" value="1"/>
</dbReference>
<dbReference type="GO" id="GO:0007165">
    <property type="term" value="P:signal transduction"/>
    <property type="evidence" value="ECO:0007669"/>
    <property type="project" value="InterPro"/>
</dbReference>
<proteinExistence type="predicted"/>
<dbReference type="Pfam" id="PF00620">
    <property type="entry name" value="RhoGAP"/>
    <property type="match status" value="1"/>
</dbReference>
<keyword evidence="2" id="KW-1185">Reference proteome</keyword>
<dbReference type="InterPro" id="IPR000198">
    <property type="entry name" value="RhoGAP_dom"/>
</dbReference>
<dbReference type="Proteomes" id="UP000887564">
    <property type="component" value="Unplaced"/>
</dbReference>
<dbReference type="WBParaSite" id="PEQ_0000309601-mRNA-1">
    <property type="protein sequence ID" value="PEQ_0000309601-mRNA-1"/>
    <property type="gene ID" value="PEQ_0000309601"/>
</dbReference>
<dbReference type="PROSITE" id="PS50238">
    <property type="entry name" value="RHOGAP"/>
    <property type="match status" value="1"/>
</dbReference>
<protein>
    <submittedName>
        <fullName evidence="3">Rho-GAP domain-containing protein</fullName>
    </submittedName>
</protein>
<evidence type="ECO:0000313" key="2">
    <source>
        <dbReference type="Proteomes" id="UP000887564"/>
    </source>
</evidence>
<dbReference type="AlphaFoldDB" id="A0A914REB9"/>
<reference evidence="3" key="1">
    <citation type="submission" date="2022-11" db="UniProtKB">
        <authorList>
            <consortium name="WormBaseParasite"/>
        </authorList>
    </citation>
    <scope>IDENTIFICATION</scope>
</reference>
<name>A0A914REB9_PAREQ</name>
<feature type="domain" description="Rho-GAP" evidence="1">
    <location>
        <begin position="1"/>
        <end position="126"/>
    </location>
</feature>
<dbReference type="Gene3D" id="1.10.555.10">
    <property type="entry name" value="Rho GTPase activation protein"/>
    <property type="match status" value="1"/>
</dbReference>
<evidence type="ECO:0000313" key="3">
    <source>
        <dbReference type="WBParaSite" id="PEQ_0000309601-mRNA-1"/>
    </source>
</evidence>
<organism evidence="2 3">
    <name type="scientific">Parascaris equorum</name>
    <name type="common">Equine roundworm</name>
    <dbReference type="NCBI Taxonomy" id="6256"/>
    <lineage>
        <taxon>Eukaryota</taxon>
        <taxon>Metazoa</taxon>
        <taxon>Ecdysozoa</taxon>
        <taxon>Nematoda</taxon>
        <taxon>Chromadorea</taxon>
        <taxon>Rhabditida</taxon>
        <taxon>Spirurina</taxon>
        <taxon>Ascaridomorpha</taxon>
        <taxon>Ascaridoidea</taxon>
        <taxon>Ascarididae</taxon>
        <taxon>Parascaris</taxon>
    </lineage>
</organism>
<dbReference type="GO" id="GO:0030036">
    <property type="term" value="P:actin cytoskeleton organization"/>
    <property type="evidence" value="ECO:0007669"/>
    <property type="project" value="TreeGrafter"/>
</dbReference>
<sequence>MPLSVVRSRSGLSLPRSILELMHFLSTNVADTVGIFRKNGVRSRIAELRAKCDVDPYEEVFPDSKGLDPLQVACFLQLQLTFLDEIVFAWSEISSRITISKYIILLAYFLNCGNEFRRFRIELVYC</sequence>
<dbReference type="GO" id="GO:0035023">
    <property type="term" value="P:regulation of Rho protein signal transduction"/>
    <property type="evidence" value="ECO:0007669"/>
    <property type="project" value="TreeGrafter"/>
</dbReference>
<evidence type="ECO:0000259" key="1">
    <source>
        <dbReference type="PROSITE" id="PS50238"/>
    </source>
</evidence>
<dbReference type="InterPro" id="IPR008936">
    <property type="entry name" value="Rho_GTPase_activation_prot"/>
</dbReference>
<accession>A0A914REB9</accession>
<dbReference type="PANTHER" id="PTHR12659:SF7">
    <property type="entry name" value="CROSSVEINLESS C, ISOFORM C"/>
    <property type="match status" value="1"/>
</dbReference>